<dbReference type="OrthoDB" id="4185642at2759"/>
<name>A0A9W9SCR2_9EURO</name>
<protein>
    <recommendedName>
        <fullName evidence="1">Protein kinase domain-containing protein</fullName>
    </recommendedName>
</protein>
<dbReference type="AlphaFoldDB" id="A0A9W9SCR2"/>
<dbReference type="SUPFAM" id="SSF56112">
    <property type="entry name" value="Protein kinase-like (PK-like)"/>
    <property type="match status" value="1"/>
</dbReference>
<dbReference type="InterPro" id="IPR011009">
    <property type="entry name" value="Kinase-like_dom_sf"/>
</dbReference>
<dbReference type="PROSITE" id="PS50011">
    <property type="entry name" value="PROTEIN_KINASE_DOM"/>
    <property type="match status" value="1"/>
</dbReference>
<evidence type="ECO:0000313" key="3">
    <source>
        <dbReference type="Proteomes" id="UP001147752"/>
    </source>
</evidence>
<evidence type="ECO:0000313" key="2">
    <source>
        <dbReference type="EMBL" id="KAJ5375179.1"/>
    </source>
</evidence>
<feature type="domain" description="Protein kinase" evidence="1">
    <location>
        <begin position="1"/>
        <end position="201"/>
    </location>
</feature>
<dbReference type="RefSeq" id="XP_056581165.1">
    <property type="nucleotide sequence ID" value="XM_056724915.1"/>
</dbReference>
<dbReference type="InterPro" id="IPR000719">
    <property type="entry name" value="Prot_kinase_dom"/>
</dbReference>
<organism evidence="2 3">
    <name type="scientific">Penicillium concentricum</name>
    <dbReference type="NCBI Taxonomy" id="293559"/>
    <lineage>
        <taxon>Eukaryota</taxon>
        <taxon>Fungi</taxon>
        <taxon>Dikarya</taxon>
        <taxon>Ascomycota</taxon>
        <taxon>Pezizomycotina</taxon>
        <taxon>Eurotiomycetes</taxon>
        <taxon>Eurotiomycetidae</taxon>
        <taxon>Eurotiales</taxon>
        <taxon>Aspergillaceae</taxon>
        <taxon>Penicillium</taxon>
    </lineage>
</organism>
<dbReference type="GeneID" id="81464098"/>
<reference evidence="2" key="2">
    <citation type="journal article" date="2023" name="IMA Fungus">
        <title>Comparative genomic study of the Penicillium genus elucidates a diverse pangenome and 15 lateral gene transfer events.</title>
        <authorList>
            <person name="Petersen C."/>
            <person name="Sorensen T."/>
            <person name="Nielsen M.R."/>
            <person name="Sondergaard T.E."/>
            <person name="Sorensen J.L."/>
            <person name="Fitzpatrick D.A."/>
            <person name="Frisvad J.C."/>
            <person name="Nielsen K.L."/>
        </authorList>
    </citation>
    <scope>NUCLEOTIDE SEQUENCE</scope>
    <source>
        <strain evidence="2">IBT 3081</strain>
    </source>
</reference>
<evidence type="ECO:0000259" key="1">
    <source>
        <dbReference type="PROSITE" id="PS50011"/>
    </source>
</evidence>
<gene>
    <name evidence="2" type="ORF">N7517_007185</name>
</gene>
<comment type="caution">
    <text evidence="2">The sequence shown here is derived from an EMBL/GenBank/DDBJ whole genome shotgun (WGS) entry which is preliminary data.</text>
</comment>
<reference evidence="2" key="1">
    <citation type="submission" date="2022-12" db="EMBL/GenBank/DDBJ databases">
        <authorList>
            <person name="Petersen C."/>
        </authorList>
    </citation>
    <scope>NUCLEOTIDE SEQUENCE</scope>
    <source>
        <strain evidence="2">IBT 3081</strain>
    </source>
</reference>
<dbReference type="Proteomes" id="UP001147752">
    <property type="component" value="Unassembled WGS sequence"/>
</dbReference>
<dbReference type="Pfam" id="PF06293">
    <property type="entry name" value="Kdo"/>
    <property type="match status" value="1"/>
</dbReference>
<dbReference type="EMBL" id="JAPZBT010000002">
    <property type="protein sequence ID" value="KAJ5375179.1"/>
    <property type="molecule type" value="Genomic_DNA"/>
</dbReference>
<dbReference type="GO" id="GO:0005524">
    <property type="term" value="F:ATP binding"/>
    <property type="evidence" value="ECO:0007669"/>
    <property type="project" value="InterPro"/>
</dbReference>
<sequence>MYADYDPPSIELANVKFVEVIKETDSLYLCRTRWQGKDCVLKVFSPYKWDRPEDFANAHLYLISMGVVENIDPEAEGWQPQLKEFHDKTFPQCLDPKARPNGVLMEYIPDLKMFDLSNYTEQRARSLHRLLNDIHDAGIVHLDIYPRNMLIQGDSDRVLLIDYELAQIFDPEHSEHPRFFARERALMDGFVEALVTLSVPV</sequence>
<keyword evidence="3" id="KW-1185">Reference proteome</keyword>
<proteinExistence type="predicted"/>
<accession>A0A9W9SCR2</accession>
<dbReference type="GO" id="GO:0004672">
    <property type="term" value="F:protein kinase activity"/>
    <property type="evidence" value="ECO:0007669"/>
    <property type="project" value="InterPro"/>
</dbReference>
<dbReference type="Gene3D" id="1.10.510.10">
    <property type="entry name" value="Transferase(Phosphotransferase) domain 1"/>
    <property type="match status" value="1"/>
</dbReference>